<dbReference type="AlphaFoldDB" id="A0A9P0E7W2"/>
<keyword evidence="2" id="KW-1185">Reference proteome</keyword>
<name>A0A9P0E7W2_NEZVI</name>
<accession>A0A9P0E7W2</accession>
<dbReference type="EMBL" id="OV725077">
    <property type="protein sequence ID" value="CAH1391493.1"/>
    <property type="molecule type" value="Genomic_DNA"/>
</dbReference>
<dbReference type="OrthoDB" id="616263at2759"/>
<evidence type="ECO:0000313" key="2">
    <source>
        <dbReference type="Proteomes" id="UP001152798"/>
    </source>
</evidence>
<sequence length="182" mass="20605">MGKYDMICLTETHLATEIRAKPSWMSTHETAQLLGETEGLLHECTEILSSLEALTGVELYQLVGRLLRGRRLADDNKQHAAVNKQDWAEFFCQGDDALTERTGQKWLAEFRSRDTSLKDATRSLRPTEIDSSDIKTLIEQDWSLQAREIVGTLKICFGTIEKTFKTAWLRALSLCLGVTKID</sequence>
<dbReference type="Proteomes" id="UP001152798">
    <property type="component" value="Chromosome 1"/>
</dbReference>
<protein>
    <submittedName>
        <fullName evidence="1">Uncharacterized protein</fullName>
    </submittedName>
</protein>
<gene>
    <name evidence="1" type="ORF">NEZAVI_LOCUS2506</name>
</gene>
<proteinExistence type="predicted"/>
<evidence type="ECO:0000313" key="1">
    <source>
        <dbReference type="EMBL" id="CAH1391493.1"/>
    </source>
</evidence>
<reference evidence="1" key="1">
    <citation type="submission" date="2022-01" db="EMBL/GenBank/DDBJ databases">
        <authorList>
            <person name="King R."/>
        </authorList>
    </citation>
    <scope>NUCLEOTIDE SEQUENCE</scope>
</reference>
<organism evidence="1 2">
    <name type="scientific">Nezara viridula</name>
    <name type="common">Southern green stink bug</name>
    <name type="synonym">Cimex viridulus</name>
    <dbReference type="NCBI Taxonomy" id="85310"/>
    <lineage>
        <taxon>Eukaryota</taxon>
        <taxon>Metazoa</taxon>
        <taxon>Ecdysozoa</taxon>
        <taxon>Arthropoda</taxon>
        <taxon>Hexapoda</taxon>
        <taxon>Insecta</taxon>
        <taxon>Pterygota</taxon>
        <taxon>Neoptera</taxon>
        <taxon>Paraneoptera</taxon>
        <taxon>Hemiptera</taxon>
        <taxon>Heteroptera</taxon>
        <taxon>Panheteroptera</taxon>
        <taxon>Pentatomomorpha</taxon>
        <taxon>Pentatomoidea</taxon>
        <taxon>Pentatomidae</taxon>
        <taxon>Pentatominae</taxon>
        <taxon>Nezara</taxon>
    </lineage>
</organism>